<accession>A0A0E9R6U1</accession>
<reference evidence="1" key="1">
    <citation type="submission" date="2014-11" db="EMBL/GenBank/DDBJ databases">
        <authorList>
            <person name="Amaro Gonzalez C."/>
        </authorList>
    </citation>
    <scope>NUCLEOTIDE SEQUENCE</scope>
</reference>
<protein>
    <submittedName>
        <fullName evidence="1">Uncharacterized protein</fullName>
    </submittedName>
</protein>
<sequence>MRIKQLICKLKLLIKIVISVSYM</sequence>
<evidence type="ECO:0000313" key="1">
    <source>
        <dbReference type="EMBL" id="JAH24205.1"/>
    </source>
</evidence>
<dbReference type="AlphaFoldDB" id="A0A0E9R6U1"/>
<dbReference type="EMBL" id="GBXM01084372">
    <property type="protein sequence ID" value="JAH24205.1"/>
    <property type="molecule type" value="Transcribed_RNA"/>
</dbReference>
<proteinExistence type="predicted"/>
<name>A0A0E9R6U1_ANGAN</name>
<reference evidence="1" key="2">
    <citation type="journal article" date="2015" name="Fish Shellfish Immunol.">
        <title>Early steps in the European eel (Anguilla anguilla)-Vibrio vulnificus interaction in the gills: Role of the RtxA13 toxin.</title>
        <authorList>
            <person name="Callol A."/>
            <person name="Pajuelo D."/>
            <person name="Ebbesson L."/>
            <person name="Teles M."/>
            <person name="MacKenzie S."/>
            <person name="Amaro C."/>
        </authorList>
    </citation>
    <scope>NUCLEOTIDE SEQUENCE</scope>
</reference>
<organism evidence="1">
    <name type="scientific">Anguilla anguilla</name>
    <name type="common">European freshwater eel</name>
    <name type="synonym">Muraena anguilla</name>
    <dbReference type="NCBI Taxonomy" id="7936"/>
    <lineage>
        <taxon>Eukaryota</taxon>
        <taxon>Metazoa</taxon>
        <taxon>Chordata</taxon>
        <taxon>Craniata</taxon>
        <taxon>Vertebrata</taxon>
        <taxon>Euteleostomi</taxon>
        <taxon>Actinopterygii</taxon>
        <taxon>Neopterygii</taxon>
        <taxon>Teleostei</taxon>
        <taxon>Anguilliformes</taxon>
        <taxon>Anguillidae</taxon>
        <taxon>Anguilla</taxon>
    </lineage>
</organism>